<feature type="compositionally biased region" description="Basic and acidic residues" evidence="1">
    <location>
        <begin position="16"/>
        <end position="30"/>
    </location>
</feature>
<organism evidence="4 5">
    <name type="scientific">Methylobacterium nonmethylotrophicum</name>
    <dbReference type="NCBI Taxonomy" id="1141884"/>
    <lineage>
        <taxon>Bacteria</taxon>
        <taxon>Pseudomonadati</taxon>
        <taxon>Pseudomonadota</taxon>
        <taxon>Alphaproteobacteria</taxon>
        <taxon>Hyphomicrobiales</taxon>
        <taxon>Methylobacteriaceae</taxon>
        <taxon>Methylobacterium</taxon>
    </lineage>
</organism>
<dbReference type="AlphaFoldDB" id="A0A4Z0NW00"/>
<feature type="region of interest" description="Disordered" evidence="1">
    <location>
        <begin position="338"/>
        <end position="363"/>
    </location>
</feature>
<gene>
    <name evidence="4" type="ORF">EU555_04435</name>
</gene>
<keyword evidence="2" id="KW-0812">Transmembrane</keyword>
<feature type="compositionally biased region" description="Low complexity" evidence="1">
    <location>
        <begin position="282"/>
        <end position="301"/>
    </location>
</feature>
<dbReference type="GO" id="GO:0042834">
    <property type="term" value="F:peptidoglycan binding"/>
    <property type="evidence" value="ECO:0007669"/>
    <property type="project" value="InterPro"/>
</dbReference>
<feature type="region of interest" description="Disordered" evidence="1">
    <location>
        <begin position="59"/>
        <end position="80"/>
    </location>
</feature>
<proteinExistence type="predicted"/>
<dbReference type="Proteomes" id="UP000297535">
    <property type="component" value="Unassembled WGS sequence"/>
</dbReference>
<accession>A0A4Z0NW00</accession>
<evidence type="ECO:0000256" key="1">
    <source>
        <dbReference type="SAM" id="MobiDB-lite"/>
    </source>
</evidence>
<dbReference type="Gene3D" id="3.30.70.1070">
    <property type="entry name" value="Sporulation related repeat"/>
    <property type="match status" value="1"/>
</dbReference>
<evidence type="ECO:0000259" key="3">
    <source>
        <dbReference type="Pfam" id="PF05036"/>
    </source>
</evidence>
<dbReference type="SUPFAM" id="SSF110997">
    <property type="entry name" value="Sporulation related repeat"/>
    <property type="match status" value="1"/>
</dbReference>
<evidence type="ECO:0000256" key="2">
    <source>
        <dbReference type="SAM" id="Phobius"/>
    </source>
</evidence>
<reference evidence="4 5" key="1">
    <citation type="submission" date="2019-04" db="EMBL/GenBank/DDBJ databases">
        <authorList>
            <person name="Feng G."/>
            <person name="Zhu H."/>
        </authorList>
    </citation>
    <scope>NUCLEOTIDE SEQUENCE [LARGE SCALE GENOMIC DNA]</scope>
    <source>
        <strain evidence="4 5">6HR-1</strain>
    </source>
</reference>
<feature type="transmembrane region" description="Helical" evidence="2">
    <location>
        <begin position="153"/>
        <end position="176"/>
    </location>
</feature>
<comment type="caution">
    <text evidence="4">The sequence shown here is derived from an EMBL/GenBank/DDBJ whole genome shotgun (WGS) entry which is preliminary data.</text>
</comment>
<protein>
    <submittedName>
        <fullName evidence="4">SPOR domain-containing protein</fullName>
    </submittedName>
</protein>
<evidence type="ECO:0000313" key="4">
    <source>
        <dbReference type="EMBL" id="TGE01921.1"/>
    </source>
</evidence>
<dbReference type="OrthoDB" id="7338235at2"/>
<dbReference type="Pfam" id="PF05036">
    <property type="entry name" value="SPOR"/>
    <property type="match status" value="1"/>
</dbReference>
<keyword evidence="5" id="KW-1185">Reference proteome</keyword>
<dbReference type="RefSeq" id="WP_135413334.1">
    <property type="nucleotide sequence ID" value="NZ_SRLB01000002.1"/>
</dbReference>
<evidence type="ECO:0000313" key="5">
    <source>
        <dbReference type="Proteomes" id="UP000297535"/>
    </source>
</evidence>
<name>A0A4Z0NW00_9HYPH</name>
<feature type="compositionally biased region" description="Basic and acidic residues" evidence="1">
    <location>
        <begin position="59"/>
        <end position="72"/>
    </location>
</feature>
<feature type="region of interest" description="Disordered" evidence="1">
    <location>
        <begin position="1"/>
        <end position="39"/>
    </location>
</feature>
<keyword evidence="2" id="KW-1133">Transmembrane helix</keyword>
<dbReference type="EMBL" id="SRLB01000002">
    <property type="protein sequence ID" value="TGE01921.1"/>
    <property type="molecule type" value="Genomic_DNA"/>
</dbReference>
<keyword evidence="2" id="KW-0472">Membrane</keyword>
<dbReference type="InterPro" id="IPR036680">
    <property type="entry name" value="SPOR-like_sf"/>
</dbReference>
<feature type="domain" description="SPOR" evidence="3">
    <location>
        <begin position="379"/>
        <end position="456"/>
    </location>
</feature>
<dbReference type="InterPro" id="IPR007730">
    <property type="entry name" value="SPOR-like_dom"/>
</dbReference>
<feature type="region of interest" description="Disordered" evidence="1">
    <location>
        <begin position="129"/>
        <end position="149"/>
    </location>
</feature>
<feature type="region of interest" description="Disordered" evidence="1">
    <location>
        <begin position="249"/>
        <end position="301"/>
    </location>
</feature>
<sequence>MTTNASRVPVDYDGYEQDRQPTHVSQDHARSGARPDPLAELARIVGQDDPFRALLEAKEASEASRAEARGRVEPVLPSYGEVPASVGGLSASRSEPIMDASNHAPAPAHTPAAAFNQYLAAVERETVADAASLPDEGEPAPAGEPRPRGRRRIALVGTALGIVAVAVGGALTWRALHPNRSGAPILVMADQAPLKVAPQNAGGVEIPDQNKQIYERSAKDAQSKDAPIRIVNREEQPLDVKQAARSLAAEAGTPAVPGNALTESLGEPRRVRTVSVRPEPSPAEAQRAAQAAAQAATARPEVSPIPTMTLPAEATGSTPNPAPVTPRSARMVPIAAPAPAAEPPAPAAETPRPKPVQRVASAEPPATTQAVPAAQAPVGGFSVQLSVRATEKEAEVAFRQAQERYGAVLGGQSPLIRQAEVNGKSIYRVRVGPMAKESADSLCGKLKAAGAACFVAKN</sequence>